<keyword evidence="3 6" id="KW-0812">Transmembrane</keyword>
<feature type="compositionally biased region" description="Low complexity" evidence="7">
    <location>
        <begin position="263"/>
        <end position="279"/>
    </location>
</feature>
<organism evidence="8 9">
    <name type="scientific">Thermobifida cellulosilytica TB100</name>
    <dbReference type="NCBI Taxonomy" id="665004"/>
    <lineage>
        <taxon>Bacteria</taxon>
        <taxon>Bacillati</taxon>
        <taxon>Actinomycetota</taxon>
        <taxon>Actinomycetes</taxon>
        <taxon>Streptosporangiales</taxon>
        <taxon>Nocardiopsidaceae</taxon>
        <taxon>Thermobifida</taxon>
    </lineage>
</organism>
<dbReference type="Proteomes" id="UP000074382">
    <property type="component" value="Unassembled WGS sequence"/>
</dbReference>
<gene>
    <name evidence="8" type="ORF">AC529_02510</name>
</gene>
<feature type="transmembrane region" description="Helical" evidence="6">
    <location>
        <begin position="12"/>
        <end position="31"/>
    </location>
</feature>
<dbReference type="AlphaFoldDB" id="A0A147KM18"/>
<evidence type="ECO:0000256" key="4">
    <source>
        <dbReference type="ARBA" id="ARBA00022989"/>
    </source>
</evidence>
<dbReference type="PROSITE" id="PS50895">
    <property type="entry name" value="SURF1"/>
    <property type="match status" value="1"/>
</dbReference>
<dbReference type="PANTHER" id="PTHR23427">
    <property type="entry name" value="SURFEIT LOCUS PROTEIN"/>
    <property type="match status" value="1"/>
</dbReference>
<dbReference type="InterPro" id="IPR045214">
    <property type="entry name" value="Surf1/Surf4"/>
</dbReference>
<dbReference type="EMBL" id="LGEM01000012">
    <property type="protein sequence ID" value="KUP98326.1"/>
    <property type="molecule type" value="Genomic_DNA"/>
</dbReference>
<evidence type="ECO:0000313" key="8">
    <source>
        <dbReference type="EMBL" id="KUP98326.1"/>
    </source>
</evidence>
<evidence type="ECO:0000256" key="5">
    <source>
        <dbReference type="ARBA" id="ARBA00023136"/>
    </source>
</evidence>
<name>A0A147KM18_THECS</name>
<evidence type="ECO:0000313" key="9">
    <source>
        <dbReference type="Proteomes" id="UP000074382"/>
    </source>
</evidence>
<dbReference type="RefSeq" id="WP_068753836.1">
    <property type="nucleotide sequence ID" value="NZ_KQ950180.1"/>
</dbReference>
<feature type="transmembrane region" description="Helical" evidence="6">
    <location>
        <begin position="228"/>
        <end position="246"/>
    </location>
</feature>
<dbReference type="InterPro" id="IPR002994">
    <property type="entry name" value="Surf1/Shy1"/>
</dbReference>
<comment type="similarity">
    <text evidence="2 6">Belongs to the SURF1 family.</text>
</comment>
<evidence type="ECO:0000256" key="6">
    <source>
        <dbReference type="RuleBase" id="RU363076"/>
    </source>
</evidence>
<dbReference type="CDD" id="cd06662">
    <property type="entry name" value="SURF1"/>
    <property type="match status" value="1"/>
</dbReference>
<keyword evidence="4 6" id="KW-1133">Transmembrane helix</keyword>
<evidence type="ECO:0000256" key="7">
    <source>
        <dbReference type="SAM" id="MobiDB-lite"/>
    </source>
</evidence>
<feature type="region of interest" description="Disordered" evidence="7">
    <location>
        <begin position="254"/>
        <end position="279"/>
    </location>
</feature>
<dbReference type="PATRIC" id="fig|665004.4.peg.1035"/>
<keyword evidence="9" id="KW-1185">Reference proteome</keyword>
<evidence type="ECO:0000256" key="3">
    <source>
        <dbReference type="ARBA" id="ARBA00022692"/>
    </source>
</evidence>
<dbReference type="OrthoDB" id="9807214at2"/>
<keyword evidence="5 6" id="KW-0472">Membrane</keyword>
<dbReference type="Pfam" id="PF02104">
    <property type="entry name" value="SURF1"/>
    <property type="match status" value="1"/>
</dbReference>
<dbReference type="PANTHER" id="PTHR23427:SF2">
    <property type="entry name" value="SURFEIT LOCUS PROTEIN 1"/>
    <property type="match status" value="1"/>
</dbReference>
<evidence type="ECO:0000256" key="1">
    <source>
        <dbReference type="ARBA" id="ARBA00004370"/>
    </source>
</evidence>
<evidence type="ECO:0000256" key="2">
    <source>
        <dbReference type="ARBA" id="ARBA00007165"/>
    </source>
</evidence>
<dbReference type="STRING" id="665004.AC529_02510"/>
<protein>
    <recommendedName>
        <fullName evidence="6">SURF1-like protein</fullName>
    </recommendedName>
</protein>
<dbReference type="GO" id="GO:0005886">
    <property type="term" value="C:plasma membrane"/>
    <property type="evidence" value="ECO:0007669"/>
    <property type="project" value="UniProtKB-SubCell"/>
</dbReference>
<accession>A0A147KM18</accession>
<proteinExistence type="inferred from homology"/>
<comment type="subcellular location">
    <subcellularLocation>
        <location evidence="6">Cell membrane</location>
        <topology evidence="6">Multi-pass membrane protein</topology>
    </subcellularLocation>
    <subcellularLocation>
        <location evidence="1">Membrane</location>
    </subcellularLocation>
</comment>
<comment type="caution">
    <text evidence="8">The sequence shown here is derived from an EMBL/GenBank/DDBJ whole genome shotgun (WGS) entry which is preliminary data.</text>
</comment>
<keyword evidence="6" id="KW-1003">Cell membrane</keyword>
<sequence>MRFPPLLRPRWLGIHLAAIAAVLLCLLFGYWQYQRAQQPDRETVTNPVEDLAAAESIDTLLAPGEYMPQDLANEAVTVTGTYDAEHQLLAPALSPSGQEGYSVVIPLVTGDGTAVVVNRGWVPADAADADGAVPPAPQGEVTVRGWLQLPQDEAAGGATAAVEEGKVARISSALLVNEWPYRLYEGYVTLGEQTPPTEAGAEAQLEQIPPPDPPQEVTWNFRNLSYAAQWWVFGAAAVVFWISLVRRELEERRTAREDGGDGAAPAAEAAQPSAGTAVD</sequence>
<reference evidence="9" key="1">
    <citation type="journal article" date="2017" name="Acta Aliment.">
        <title>Plant polysaccharide degrading enzyme system of Thermpbifida cellulosilytica TB100 revealed by de novo genome project data.</title>
        <authorList>
            <person name="Toth A."/>
            <person name="Baka E."/>
            <person name="Luzics S."/>
            <person name="Bata-Vidacs I."/>
            <person name="Nagy I."/>
            <person name="Balint B."/>
            <person name="Herceg R."/>
            <person name="Olasz F."/>
            <person name="Wilk T."/>
            <person name="Nagy T."/>
            <person name="Kriszt B."/>
            <person name="Nagy I."/>
            <person name="Kukolya J."/>
        </authorList>
    </citation>
    <scope>NUCLEOTIDE SEQUENCE [LARGE SCALE GENOMIC DNA]</scope>
    <source>
        <strain evidence="9">TB100</strain>
    </source>
</reference>